<gene>
    <name evidence="2" type="ORF">BGZ99_010321</name>
</gene>
<evidence type="ECO:0000313" key="2">
    <source>
        <dbReference type="EMBL" id="KAG0311204.1"/>
    </source>
</evidence>
<accession>A0A9P6R4R5</accession>
<feature type="compositionally biased region" description="Low complexity" evidence="1">
    <location>
        <begin position="18"/>
        <end position="41"/>
    </location>
</feature>
<organism evidence="2 3">
    <name type="scientific">Dissophora globulifera</name>
    <dbReference type="NCBI Taxonomy" id="979702"/>
    <lineage>
        <taxon>Eukaryota</taxon>
        <taxon>Fungi</taxon>
        <taxon>Fungi incertae sedis</taxon>
        <taxon>Mucoromycota</taxon>
        <taxon>Mortierellomycotina</taxon>
        <taxon>Mortierellomycetes</taxon>
        <taxon>Mortierellales</taxon>
        <taxon>Mortierellaceae</taxon>
        <taxon>Dissophora</taxon>
    </lineage>
</organism>
<name>A0A9P6R4R5_9FUNG</name>
<sequence length="392" mass="42143">MNSLVHYSSDTESDLDESPTFVAATAAAPKPTSSSATSTPPFRSLAASPDQQHNTATQGPKRQDQHQTDHNGDVEMAAVAHESSADITAAAAAATGLDDGYVAAALKDLQSLAAAFDLPTVGVATTTSRDETRDAGDSTASMDVDSPGLEMEATDHTVPLSSEDILLAPVSIELTDEQQLLFDAFLREIDAIPLTTKDQTRPPLDQSSLSATVARSHGVEAIDQSSAASSESRWQQTQSPQSIYSRIYQLSLLSCPTIDHQDMEDRLIAFAIRILDWEQGGMKPSYFVGEARAQAMFKEDRGKNGDDSEDEDEDEDENDSGDGTMPPYGGVVGELLEHMYDVERSAAPAGWRLVWNASDNSYEFCHIATDANGDTGSDKFLSKVVQLVQQCD</sequence>
<feature type="compositionally biased region" description="Polar residues" evidence="1">
    <location>
        <begin position="49"/>
        <end position="60"/>
    </location>
</feature>
<feature type="region of interest" description="Disordered" evidence="1">
    <location>
        <begin position="127"/>
        <end position="147"/>
    </location>
</feature>
<evidence type="ECO:0000313" key="3">
    <source>
        <dbReference type="Proteomes" id="UP000738325"/>
    </source>
</evidence>
<feature type="region of interest" description="Disordered" evidence="1">
    <location>
        <begin position="298"/>
        <end position="328"/>
    </location>
</feature>
<feature type="region of interest" description="Disordered" evidence="1">
    <location>
        <begin position="1"/>
        <end position="68"/>
    </location>
</feature>
<protein>
    <submittedName>
        <fullName evidence="2">Uncharacterized protein</fullName>
    </submittedName>
</protein>
<evidence type="ECO:0000256" key="1">
    <source>
        <dbReference type="SAM" id="MobiDB-lite"/>
    </source>
</evidence>
<dbReference type="Proteomes" id="UP000738325">
    <property type="component" value="Unassembled WGS sequence"/>
</dbReference>
<keyword evidence="3" id="KW-1185">Reference proteome</keyword>
<comment type="caution">
    <text evidence="2">The sequence shown here is derived from an EMBL/GenBank/DDBJ whole genome shotgun (WGS) entry which is preliminary data.</text>
</comment>
<feature type="compositionally biased region" description="Acidic residues" evidence="1">
    <location>
        <begin position="307"/>
        <end position="320"/>
    </location>
</feature>
<dbReference type="AlphaFoldDB" id="A0A9P6R4R5"/>
<dbReference type="EMBL" id="JAAAIP010000957">
    <property type="protein sequence ID" value="KAG0311204.1"/>
    <property type="molecule type" value="Genomic_DNA"/>
</dbReference>
<feature type="compositionally biased region" description="Polar residues" evidence="1">
    <location>
        <begin position="1"/>
        <end position="10"/>
    </location>
</feature>
<proteinExistence type="predicted"/>
<reference evidence="2" key="1">
    <citation type="journal article" date="2020" name="Fungal Divers.">
        <title>Resolving the Mortierellaceae phylogeny through synthesis of multi-gene phylogenetics and phylogenomics.</title>
        <authorList>
            <person name="Vandepol N."/>
            <person name="Liber J."/>
            <person name="Desiro A."/>
            <person name="Na H."/>
            <person name="Kennedy M."/>
            <person name="Barry K."/>
            <person name="Grigoriev I.V."/>
            <person name="Miller A.N."/>
            <person name="O'Donnell K."/>
            <person name="Stajich J.E."/>
            <person name="Bonito G."/>
        </authorList>
    </citation>
    <scope>NUCLEOTIDE SEQUENCE</scope>
    <source>
        <strain evidence="2">REB-010B</strain>
    </source>
</reference>
<dbReference type="OrthoDB" id="2410682at2759"/>